<dbReference type="InterPro" id="IPR002201">
    <property type="entry name" value="Glyco_trans_9"/>
</dbReference>
<dbReference type="CDD" id="cd03789">
    <property type="entry name" value="GT9_LPS_heptosyltransferase"/>
    <property type="match status" value="1"/>
</dbReference>
<dbReference type="GO" id="GO:0009244">
    <property type="term" value="P:lipopolysaccharide core region biosynthetic process"/>
    <property type="evidence" value="ECO:0007669"/>
    <property type="project" value="TreeGrafter"/>
</dbReference>
<accession>A0A7V3E7L4</accession>
<dbReference type="GO" id="GO:0005829">
    <property type="term" value="C:cytosol"/>
    <property type="evidence" value="ECO:0007669"/>
    <property type="project" value="TreeGrafter"/>
</dbReference>
<name>A0A7V3E7L4_9BACT</name>
<dbReference type="GO" id="GO:0008713">
    <property type="term" value="F:ADP-heptose-lipopolysaccharide heptosyltransferase activity"/>
    <property type="evidence" value="ECO:0007669"/>
    <property type="project" value="TreeGrafter"/>
</dbReference>
<evidence type="ECO:0000313" key="3">
    <source>
        <dbReference type="EMBL" id="HFI91339.1"/>
    </source>
</evidence>
<dbReference type="PANTHER" id="PTHR30160">
    <property type="entry name" value="TETRAACYLDISACCHARIDE 4'-KINASE-RELATED"/>
    <property type="match status" value="1"/>
</dbReference>
<reference evidence="3" key="1">
    <citation type="journal article" date="2020" name="mSystems">
        <title>Genome- and Community-Level Interaction Insights into Carbon Utilization and Element Cycling Functions of Hydrothermarchaeota in Hydrothermal Sediment.</title>
        <authorList>
            <person name="Zhou Z."/>
            <person name="Liu Y."/>
            <person name="Xu W."/>
            <person name="Pan J."/>
            <person name="Luo Z.H."/>
            <person name="Li M."/>
        </authorList>
    </citation>
    <scope>NUCLEOTIDE SEQUENCE [LARGE SCALE GENOMIC DNA]</scope>
    <source>
        <strain evidence="3">SpSt-479</strain>
    </source>
</reference>
<dbReference type="Pfam" id="PF01075">
    <property type="entry name" value="Glyco_transf_9"/>
    <property type="match status" value="1"/>
</dbReference>
<keyword evidence="2 3" id="KW-0808">Transferase</keyword>
<dbReference type="EMBL" id="DSUJ01000008">
    <property type="protein sequence ID" value="HFI91339.1"/>
    <property type="molecule type" value="Genomic_DNA"/>
</dbReference>
<keyword evidence="1" id="KW-0328">Glycosyltransferase</keyword>
<evidence type="ECO:0000256" key="1">
    <source>
        <dbReference type="ARBA" id="ARBA00022676"/>
    </source>
</evidence>
<protein>
    <submittedName>
        <fullName evidence="3">Lipopolysaccharide heptosyltransferase family protein</fullName>
    </submittedName>
</protein>
<organism evidence="3">
    <name type="scientific">Ignavibacterium album</name>
    <dbReference type="NCBI Taxonomy" id="591197"/>
    <lineage>
        <taxon>Bacteria</taxon>
        <taxon>Pseudomonadati</taxon>
        <taxon>Ignavibacteriota</taxon>
        <taxon>Ignavibacteria</taxon>
        <taxon>Ignavibacteriales</taxon>
        <taxon>Ignavibacteriaceae</taxon>
        <taxon>Ignavibacterium</taxon>
    </lineage>
</organism>
<comment type="caution">
    <text evidence="3">The sequence shown here is derived from an EMBL/GenBank/DDBJ whole genome shotgun (WGS) entry which is preliminary data.</text>
</comment>
<dbReference type="InterPro" id="IPR051199">
    <property type="entry name" value="LPS_LOS_Heptosyltrfase"/>
</dbReference>
<dbReference type="SUPFAM" id="SSF53756">
    <property type="entry name" value="UDP-Glycosyltransferase/glycogen phosphorylase"/>
    <property type="match status" value="1"/>
</dbReference>
<sequence length="361" mass="42054">MVKRIEYILKKLFINILKLISRKSTVRKDNPLIVSDSKVLFIRLNRIGDALITTPLIDLFKRKRGCRIYVLADKKNYFVFSNNPNIDKVIVYQKNIKAVFSVFRYIKKEKIDAIVDLHDDVSTTVSLLVTLANCKYKLGLHKSNREIYTHTIPRIDASSNHVIERILELSKLLGFNYSKDEIKIGYYPKTENVQFAKEYIHKTFPEKKFLIGINISAGSDARFWGINNFRLMLNEIKKYNVNILLFSAPKDLDKAESITDRQYIYPVSKEFDKFAAGILELDFLFSPDTSAIHIASIKKIPVFGLYVKYKTNDVIWSPYNTDFECVITEDSNLENVSFEEVIKNFKPFFEKYFNGKRNSQL</sequence>
<dbReference type="AlphaFoldDB" id="A0A7V3E7L4"/>
<proteinExistence type="predicted"/>
<gene>
    <name evidence="3" type="ORF">ENS31_07370</name>
</gene>
<dbReference type="Gene3D" id="3.40.50.2000">
    <property type="entry name" value="Glycogen Phosphorylase B"/>
    <property type="match status" value="2"/>
</dbReference>
<evidence type="ECO:0000256" key="2">
    <source>
        <dbReference type="ARBA" id="ARBA00022679"/>
    </source>
</evidence>